<reference evidence="8 9" key="1">
    <citation type="submission" date="2021-06" db="EMBL/GenBank/DDBJ databases">
        <title>A haploid diamondback moth (Plutella xylostella L.) genome assembly resolves 31 chromosomes and identifies a diamide resistance mutation.</title>
        <authorList>
            <person name="Ward C.M."/>
            <person name="Perry K.D."/>
            <person name="Baker G."/>
            <person name="Powis K."/>
            <person name="Heckel D.G."/>
            <person name="Baxter S.W."/>
        </authorList>
    </citation>
    <scope>NUCLEOTIDE SEQUENCE [LARGE SCALE GENOMIC DNA]</scope>
    <source>
        <strain evidence="8 9">LV</strain>
        <tissue evidence="8">Single pupa</tissue>
    </source>
</reference>
<dbReference type="PANTHER" id="PTHR11552">
    <property type="entry name" value="GLUCOSE-METHANOL-CHOLINE GMC OXIDOREDUCTASE"/>
    <property type="match status" value="1"/>
</dbReference>
<dbReference type="Pfam" id="PF00732">
    <property type="entry name" value="GMC_oxred_N"/>
    <property type="match status" value="1"/>
</dbReference>
<dbReference type="InterPro" id="IPR036188">
    <property type="entry name" value="FAD/NAD-bd_sf"/>
</dbReference>
<keyword evidence="4 5" id="KW-0274">FAD</keyword>
<keyword evidence="9" id="KW-1185">Reference proteome</keyword>
<dbReference type="EMBL" id="JAHIBW010000017">
    <property type="protein sequence ID" value="KAG7302787.1"/>
    <property type="molecule type" value="Genomic_DNA"/>
</dbReference>
<comment type="caution">
    <text evidence="8">The sequence shown here is derived from an EMBL/GenBank/DDBJ whole genome shotgun (WGS) entry which is preliminary data.</text>
</comment>
<sequence length="617" mass="69786">MACYTDVSCEAPTTGVGGETFSSALQFFAAAQCLIHRDWPKDSYVEDGEYFDFIIVGAGSAGCVVANRLSEVEDWSVVLIEAGDDPPIESIVPGLDKGLFRTKYDWNYTTVNDRRINQAMRDGTVIWPRGKMLGGSSSMNGMIYFKGSSFDYQRWYDEGNKEWCPEIVERYFKKAENLQDHNLLKDNRVRLEYGHSGPLVINTFNSTYRSLTDKVLSAWDEIGFKTVKDLNAANVMGSGIFRVTATGGRREDTATAYLINIQNRKNLKILKNTLVTKVIINKYSKETLGIEVEHKGNIQKYFAKKEVVLSAGAINTPQILMISGIGPRDHLLSKNIDTIVNSPAVGQHLQDHVIVPVTIYGEDHEQESTASRHFQEIEYLYNRTGYLAQVSFKDISAFYSVRQDSEYPDFQSHLNIFFKNSSNTLKYFNNIARYKSEVVQSVLKQNRNQTLYLFLFNLLHPYSTGNISLQSNDIHDKPLIYPNYFIDERDLEKTASGIKLLTRVVNTTYFKSIGGKLGRIEWGPCNNYELNSDIYWKCIALNMVTTIYHPVGTARMGPDPKTAVVDSRLRVHGIKKLRIVDASIMPSTTSSNTNGPVVMIGERGSNLIKEDHIFKWP</sequence>
<comment type="cofactor">
    <cofactor evidence="1">
        <name>FAD</name>
        <dbReference type="ChEBI" id="CHEBI:57692"/>
    </cofactor>
</comment>
<protein>
    <recommendedName>
        <fullName evidence="6 7">Glucose-methanol-choline oxidoreductase N-terminal domain-containing protein</fullName>
    </recommendedName>
</protein>
<proteinExistence type="inferred from homology"/>
<dbReference type="InterPro" id="IPR000172">
    <property type="entry name" value="GMC_OxRdtase_N"/>
</dbReference>
<feature type="domain" description="Glucose-methanol-choline oxidoreductase N-terminal" evidence="6">
    <location>
        <begin position="130"/>
        <end position="153"/>
    </location>
</feature>
<evidence type="ECO:0000256" key="2">
    <source>
        <dbReference type="ARBA" id="ARBA00010790"/>
    </source>
</evidence>
<evidence type="ECO:0000313" key="8">
    <source>
        <dbReference type="EMBL" id="KAG7302787.1"/>
    </source>
</evidence>
<dbReference type="SUPFAM" id="SSF54373">
    <property type="entry name" value="FAD-linked reductases, C-terminal domain"/>
    <property type="match status" value="1"/>
</dbReference>
<keyword evidence="3 5" id="KW-0285">Flavoprotein</keyword>
<evidence type="ECO:0000313" key="9">
    <source>
        <dbReference type="Proteomes" id="UP000823941"/>
    </source>
</evidence>
<evidence type="ECO:0000256" key="4">
    <source>
        <dbReference type="ARBA" id="ARBA00022827"/>
    </source>
</evidence>
<dbReference type="Pfam" id="PF05199">
    <property type="entry name" value="GMC_oxred_C"/>
    <property type="match status" value="1"/>
</dbReference>
<accession>A0ABQ7QC36</accession>
<dbReference type="PANTHER" id="PTHR11552:SF147">
    <property type="entry name" value="CHOLINE DEHYDROGENASE, MITOCHONDRIAL"/>
    <property type="match status" value="1"/>
</dbReference>
<comment type="similarity">
    <text evidence="2 5">Belongs to the GMC oxidoreductase family.</text>
</comment>
<name>A0ABQ7QC36_PLUXY</name>
<dbReference type="Gene3D" id="3.50.50.60">
    <property type="entry name" value="FAD/NAD(P)-binding domain"/>
    <property type="match status" value="1"/>
</dbReference>
<evidence type="ECO:0000256" key="5">
    <source>
        <dbReference type="RuleBase" id="RU003968"/>
    </source>
</evidence>
<organism evidence="8 9">
    <name type="scientific">Plutella xylostella</name>
    <name type="common">Diamondback moth</name>
    <name type="synonym">Plutella maculipennis</name>
    <dbReference type="NCBI Taxonomy" id="51655"/>
    <lineage>
        <taxon>Eukaryota</taxon>
        <taxon>Metazoa</taxon>
        <taxon>Ecdysozoa</taxon>
        <taxon>Arthropoda</taxon>
        <taxon>Hexapoda</taxon>
        <taxon>Insecta</taxon>
        <taxon>Pterygota</taxon>
        <taxon>Neoptera</taxon>
        <taxon>Endopterygota</taxon>
        <taxon>Lepidoptera</taxon>
        <taxon>Glossata</taxon>
        <taxon>Ditrysia</taxon>
        <taxon>Yponomeutoidea</taxon>
        <taxon>Plutellidae</taxon>
        <taxon>Plutella</taxon>
    </lineage>
</organism>
<dbReference type="Gene3D" id="3.30.560.10">
    <property type="entry name" value="Glucose Oxidase, domain 3"/>
    <property type="match status" value="1"/>
</dbReference>
<dbReference type="InterPro" id="IPR007867">
    <property type="entry name" value="GMC_OxRtase_C"/>
</dbReference>
<evidence type="ECO:0000256" key="3">
    <source>
        <dbReference type="ARBA" id="ARBA00022630"/>
    </source>
</evidence>
<dbReference type="Proteomes" id="UP000823941">
    <property type="component" value="Chromosome 17"/>
</dbReference>
<dbReference type="PROSITE" id="PS00623">
    <property type="entry name" value="GMC_OXRED_1"/>
    <property type="match status" value="1"/>
</dbReference>
<feature type="domain" description="Glucose-methanol-choline oxidoreductase N-terminal" evidence="7">
    <location>
        <begin position="312"/>
        <end position="326"/>
    </location>
</feature>
<dbReference type="SUPFAM" id="SSF51905">
    <property type="entry name" value="FAD/NAD(P)-binding domain"/>
    <property type="match status" value="1"/>
</dbReference>
<evidence type="ECO:0000259" key="6">
    <source>
        <dbReference type="PROSITE" id="PS00623"/>
    </source>
</evidence>
<gene>
    <name evidence="8" type="ORF">JYU34_012759</name>
</gene>
<evidence type="ECO:0000256" key="1">
    <source>
        <dbReference type="ARBA" id="ARBA00001974"/>
    </source>
</evidence>
<dbReference type="InterPro" id="IPR012132">
    <property type="entry name" value="GMC_OxRdtase"/>
</dbReference>
<dbReference type="PROSITE" id="PS00624">
    <property type="entry name" value="GMC_OXRED_2"/>
    <property type="match status" value="1"/>
</dbReference>
<evidence type="ECO:0000259" key="7">
    <source>
        <dbReference type="PROSITE" id="PS00624"/>
    </source>
</evidence>
<dbReference type="PIRSF" id="PIRSF000137">
    <property type="entry name" value="Alcohol_oxidase"/>
    <property type="match status" value="1"/>
</dbReference>